<evidence type="ECO:0000313" key="4">
    <source>
        <dbReference type="Proteomes" id="UP000594435"/>
    </source>
</evidence>
<dbReference type="RefSeq" id="WP_193157498.1">
    <property type="nucleotide sequence ID" value="NZ_CP065218.1"/>
</dbReference>
<protein>
    <submittedName>
        <fullName evidence="3">DNA-binding domain-containing protein</fullName>
    </submittedName>
</protein>
<dbReference type="Pfam" id="PF09836">
    <property type="entry name" value="DUF2063"/>
    <property type="match status" value="1"/>
</dbReference>
<reference evidence="3 4" key="1">
    <citation type="submission" date="2020-11" db="EMBL/GenBank/DDBJ databases">
        <title>Complete and Circularized Genome Assembly of a human isolate of Vibrio navarrensis biotype pommerensis with MiSeq and MinION Sequence Data.</title>
        <authorList>
            <person name="Schwartz K."/>
            <person name="Borowiak M."/>
            <person name="Deneke C."/>
            <person name="Balau V."/>
            <person name="Metelmann C."/>
            <person name="Strauch E."/>
        </authorList>
    </citation>
    <scope>NUCLEOTIDE SEQUENCE [LARGE SCALE GENOMIC DNA]</scope>
    <source>
        <strain evidence="3 4">20-VB00237</strain>
    </source>
</reference>
<dbReference type="InterPro" id="IPR018640">
    <property type="entry name" value="DUF2063"/>
</dbReference>
<dbReference type="EMBL" id="CP065218">
    <property type="protein sequence ID" value="QPL55400.1"/>
    <property type="molecule type" value="Genomic_DNA"/>
</dbReference>
<dbReference type="Gene3D" id="3.90.930.50">
    <property type="match status" value="1"/>
</dbReference>
<sequence length="245" mass="28137">MLKPPSKMRAQTESITALIRTPMNQHALCRYSEFIRDNILGVVANTFPLFSSQFADEQLERMVDDFVVIHGASEPEFHHIATEFVQFLQQKAHQDSSSISADQMALLEYEWVAFNVEIDTLVAAFTSSPNPIFEENQVLQLNPTLKLLEVPFLLHQDSVTFLTDRRHPVFYGVYRNSQHHVISQKLREVDVALIQLLQQQPNLTLTLTQLQQMIAQQLARFSFMEWAQHFSELGLVSVRPSGEKL</sequence>
<evidence type="ECO:0000259" key="1">
    <source>
        <dbReference type="Pfam" id="PF09836"/>
    </source>
</evidence>
<proteinExistence type="predicted"/>
<evidence type="ECO:0000259" key="2">
    <source>
        <dbReference type="Pfam" id="PF22106"/>
    </source>
</evidence>
<organism evidence="3 4">
    <name type="scientific">Vibrio navarrensis</name>
    <dbReference type="NCBI Taxonomy" id="29495"/>
    <lineage>
        <taxon>Bacteria</taxon>
        <taxon>Pseudomonadati</taxon>
        <taxon>Pseudomonadota</taxon>
        <taxon>Gammaproteobacteria</taxon>
        <taxon>Vibrionales</taxon>
        <taxon>Vibrionaceae</taxon>
        <taxon>Vibrio</taxon>
    </lineage>
</organism>
<dbReference type="InterPro" id="IPR054098">
    <property type="entry name" value="NGO1945-like_C"/>
</dbReference>
<name>A0AAJ4IES8_9VIBR</name>
<dbReference type="Proteomes" id="UP000594435">
    <property type="component" value="Chromosome 2"/>
</dbReference>
<gene>
    <name evidence="3" type="ORF">I3X05_20695</name>
</gene>
<dbReference type="Pfam" id="PF22106">
    <property type="entry name" value="NGO1945_C"/>
    <property type="match status" value="1"/>
</dbReference>
<accession>A0AAJ4IES8</accession>
<evidence type="ECO:0000313" key="3">
    <source>
        <dbReference type="EMBL" id="QPL55400.1"/>
    </source>
</evidence>
<feature type="domain" description="NGO1945-like C-terminal" evidence="2">
    <location>
        <begin position="142"/>
        <end position="230"/>
    </location>
</feature>
<keyword evidence="3" id="KW-0238">DNA-binding</keyword>
<dbReference type="AlphaFoldDB" id="A0AAJ4IES8"/>
<feature type="domain" description="Putative DNA-binding" evidence="1">
    <location>
        <begin position="25"/>
        <end position="88"/>
    </location>
</feature>
<dbReference type="InterPro" id="IPR044922">
    <property type="entry name" value="DUF2063_N_sf"/>
</dbReference>
<dbReference type="Gene3D" id="1.10.150.690">
    <property type="entry name" value="DUF2063"/>
    <property type="match status" value="1"/>
</dbReference>
<dbReference type="GO" id="GO:0003677">
    <property type="term" value="F:DNA binding"/>
    <property type="evidence" value="ECO:0007669"/>
    <property type="project" value="UniProtKB-KW"/>
</dbReference>